<protein>
    <submittedName>
        <fullName evidence="6">DoxX family protein</fullName>
    </submittedName>
</protein>
<feature type="transmembrane region" description="Helical" evidence="5">
    <location>
        <begin position="12"/>
        <end position="30"/>
    </location>
</feature>
<comment type="subcellular location">
    <subcellularLocation>
        <location evidence="1">Membrane</location>
        <topology evidence="1">Multi-pass membrane protein</topology>
    </subcellularLocation>
</comment>
<reference evidence="6" key="1">
    <citation type="submission" date="2022-03" db="EMBL/GenBank/DDBJ databases">
        <title>Description of Abyssus ytuae gen. nov., sp. nov., a novel member of the family Flavobacteriaceae isolated from the sediment of Mariana Trench.</title>
        <authorList>
            <person name="Zhang J."/>
            <person name="Xu X."/>
        </authorList>
    </citation>
    <scope>NUCLEOTIDE SEQUENCE</scope>
    <source>
        <strain evidence="6">MT3330</strain>
    </source>
</reference>
<accession>A0A9E7A388</accession>
<evidence type="ECO:0000256" key="2">
    <source>
        <dbReference type="ARBA" id="ARBA00022692"/>
    </source>
</evidence>
<evidence type="ECO:0000256" key="1">
    <source>
        <dbReference type="ARBA" id="ARBA00004141"/>
    </source>
</evidence>
<evidence type="ECO:0000313" key="7">
    <source>
        <dbReference type="Proteomes" id="UP000831290"/>
    </source>
</evidence>
<keyword evidence="7" id="KW-1185">Reference proteome</keyword>
<dbReference type="InterPro" id="IPR032808">
    <property type="entry name" value="DoxX"/>
</dbReference>
<keyword evidence="2 5" id="KW-0812">Transmembrane</keyword>
<dbReference type="KEGG" id="fbm:MQE35_07095"/>
<dbReference type="Pfam" id="PF13564">
    <property type="entry name" value="DoxX_2"/>
    <property type="match status" value="1"/>
</dbReference>
<dbReference type="RefSeq" id="WP_255845673.1">
    <property type="nucleotide sequence ID" value="NZ_CP094358.1"/>
</dbReference>
<organism evidence="6 7">
    <name type="scientific">Abyssalbus ytuae</name>
    <dbReference type="NCBI Taxonomy" id="2926907"/>
    <lineage>
        <taxon>Bacteria</taxon>
        <taxon>Pseudomonadati</taxon>
        <taxon>Bacteroidota</taxon>
        <taxon>Flavobacteriia</taxon>
        <taxon>Flavobacteriales</taxon>
        <taxon>Flavobacteriaceae</taxon>
        <taxon>Abyssalbus</taxon>
    </lineage>
</organism>
<feature type="transmembrane region" description="Helical" evidence="5">
    <location>
        <begin position="50"/>
        <end position="71"/>
    </location>
</feature>
<evidence type="ECO:0000256" key="3">
    <source>
        <dbReference type="ARBA" id="ARBA00022989"/>
    </source>
</evidence>
<keyword evidence="4 5" id="KW-0472">Membrane</keyword>
<feature type="transmembrane region" description="Helical" evidence="5">
    <location>
        <begin position="104"/>
        <end position="123"/>
    </location>
</feature>
<gene>
    <name evidence="6" type="ORF">MQE35_07095</name>
</gene>
<evidence type="ECO:0000256" key="4">
    <source>
        <dbReference type="ARBA" id="ARBA00023136"/>
    </source>
</evidence>
<sequence length="136" mass="15444">MTNQKNSKVLNVTLWIFQILLAVTFIWAGAMKLFQPDELPWLWVKEKPELVTISGILDLLAGFGLTLPSLLQVQPKMTIYAAYGTIVLMISASIFHIMRGEGNQIGFNIFILLSAIFIAWGRWKKVLIEQKNKNSH</sequence>
<proteinExistence type="predicted"/>
<name>A0A9E7A388_9FLAO</name>
<dbReference type="GO" id="GO:0016020">
    <property type="term" value="C:membrane"/>
    <property type="evidence" value="ECO:0007669"/>
    <property type="project" value="UniProtKB-SubCell"/>
</dbReference>
<evidence type="ECO:0000313" key="6">
    <source>
        <dbReference type="EMBL" id="UOB19056.1"/>
    </source>
</evidence>
<dbReference type="EMBL" id="CP094358">
    <property type="protein sequence ID" value="UOB19056.1"/>
    <property type="molecule type" value="Genomic_DNA"/>
</dbReference>
<feature type="transmembrane region" description="Helical" evidence="5">
    <location>
        <begin position="78"/>
        <end position="98"/>
    </location>
</feature>
<dbReference type="AlphaFoldDB" id="A0A9E7A388"/>
<evidence type="ECO:0000256" key="5">
    <source>
        <dbReference type="SAM" id="Phobius"/>
    </source>
</evidence>
<keyword evidence="3 5" id="KW-1133">Transmembrane helix</keyword>
<dbReference type="Proteomes" id="UP000831290">
    <property type="component" value="Chromosome"/>
</dbReference>